<comment type="subunit">
    <text evidence="7">Interacts with Pk92B/ASK1.</text>
</comment>
<comment type="catalytic activity">
    <reaction evidence="12">
        <text>O-phospho-L-threonyl-[protein] + H2O = L-threonyl-[protein] + phosphate</text>
        <dbReference type="Rhea" id="RHEA:47004"/>
        <dbReference type="Rhea" id="RHEA-COMP:11060"/>
        <dbReference type="Rhea" id="RHEA-COMP:11605"/>
        <dbReference type="ChEBI" id="CHEBI:15377"/>
        <dbReference type="ChEBI" id="CHEBI:30013"/>
        <dbReference type="ChEBI" id="CHEBI:43474"/>
        <dbReference type="ChEBI" id="CHEBI:61977"/>
        <dbReference type="EC" id="3.1.3.16"/>
    </reaction>
</comment>
<comment type="function">
    <text evidence="6">Displays phosphatase activity for serine/threonine residues, and dephosphorylates and activates Pk92B kinase. Has apparently no phosphoglycerate mutase activity.</text>
</comment>
<dbReference type="PANTHER" id="PTHR20935:SF0">
    <property type="entry name" value="SERINE_THREONINE-PROTEIN PHOSPHATASE PGAM5, MITOCHONDRIAL"/>
    <property type="match status" value="1"/>
</dbReference>
<comment type="catalytic activity">
    <reaction evidence="11">
        <text>O-phospho-L-seryl-[protein] + H2O = L-seryl-[protein] + phosphate</text>
        <dbReference type="Rhea" id="RHEA:20629"/>
        <dbReference type="Rhea" id="RHEA-COMP:9863"/>
        <dbReference type="Rhea" id="RHEA-COMP:11604"/>
        <dbReference type="ChEBI" id="CHEBI:15377"/>
        <dbReference type="ChEBI" id="CHEBI:29999"/>
        <dbReference type="ChEBI" id="CHEBI:43474"/>
        <dbReference type="ChEBI" id="CHEBI:83421"/>
        <dbReference type="EC" id="3.1.3.16"/>
    </reaction>
</comment>
<dbReference type="InterPro" id="IPR051021">
    <property type="entry name" value="Mito_Ser/Thr_phosphatase"/>
</dbReference>
<keyword evidence="5" id="KW-0378">Hydrolase</keyword>
<dbReference type="InterPro" id="IPR029033">
    <property type="entry name" value="His_PPase_superfam"/>
</dbReference>
<name>A0AAV4MKH3_9ARAC</name>
<dbReference type="InterPro" id="IPR013078">
    <property type="entry name" value="His_Pase_superF_clade-1"/>
</dbReference>
<evidence type="ECO:0000256" key="5">
    <source>
        <dbReference type="ARBA" id="ARBA00022801"/>
    </source>
</evidence>
<evidence type="ECO:0000256" key="2">
    <source>
        <dbReference type="ARBA" id="ARBA00006717"/>
    </source>
</evidence>
<keyword evidence="4" id="KW-0472">Membrane</keyword>
<dbReference type="EC" id="3.1.3.16" evidence="3"/>
<evidence type="ECO:0000256" key="6">
    <source>
        <dbReference type="ARBA" id="ARBA00037234"/>
    </source>
</evidence>
<evidence type="ECO:0000256" key="10">
    <source>
        <dbReference type="ARBA" id="ARBA00042520"/>
    </source>
</evidence>
<sequence length="281" mass="32472">MNKNIFSWSSKWLIAVSGSSALVGVLHYFKSDEKECEASTKAYIHPSVKWDHNWDRREISSLVKPSKSESDPFEQNKINEQKSKLIPTATRHIFLVRHGQYEDWKNEDKDRKLTPLGHQQAAIVGQHLKDMNFKYTRLIHSTMTRAVETSKAILKYLPSVPVESSDLLREGNPIPSEPPIGTWREEYKYYEDGPRIEAAFRKYFHRASVSQKTDSYEVIVCHANVIRFFVCRLLQVPPEAWLRFSLYHCSITWVAIDPNGHVCVFSVGDSGFMPQKKLTKV</sequence>
<protein>
    <recommendedName>
        <fullName evidence="8">Serine/threonine-protein phosphatase PGAM5, mitochondrial</fullName>
        <ecNumber evidence="3">3.1.3.16</ecNumber>
    </recommendedName>
    <alternativeName>
        <fullName evidence="10">Phosphoglycerate mutase family member 5 homolog</fullName>
    </alternativeName>
    <alternativeName>
        <fullName evidence="9">Serine/threonine-protein phosphatase Pgam5, mitochondrial</fullName>
    </alternativeName>
</protein>
<evidence type="ECO:0000256" key="1">
    <source>
        <dbReference type="ARBA" id="ARBA00004294"/>
    </source>
</evidence>
<dbReference type="GO" id="GO:0004722">
    <property type="term" value="F:protein serine/threonine phosphatase activity"/>
    <property type="evidence" value="ECO:0007669"/>
    <property type="project" value="UniProtKB-EC"/>
</dbReference>
<evidence type="ECO:0000313" key="14">
    <source>
        <dbReference type="EMBL" id="GIX72779.1"/>
    </source>
</evidence>
<evidence type="ECO:0000313" key="16">
    <source>
        <dbReference type="Proteomes" id="UP001054837"/>
    </source>
</evidence>
<dbReference type="EMBL" id="BPLQ01000562">
    <property type="protein sequence ID" value="GIX72779.1"/>
    <property type="molecule type" value="Genomic_DNA"/>
</dbReference>
<feature type="binding site" evidence="13">
    <location>
        <position position="145"/>
    </location>
    <ligand>
        <name>substrate</name>
    </ligand>
</feature>
<dbReference type="AlphaFoldDB" id="A0AAV4MKH3"/>
<evidence type="ECO:0000313" key="15">
    <source>
        <dbReference type="EMBL" id="GIX72820.1"/>
    </source>
</evidence>
<evidence type="ECO:0000256" key="13">
    <source>
        <dbReference type="PIRSR" id="PIRSR613078-2"/>
    </source>
</evidence>
<dbReference type="PANTHER" id="PTHR20935">
    <property type="entry name" value="PHOSPHOGLYCERATE MUTASE-RELATED"/>
    <property type="match status" value="1"/>
</dbReference>
<evidence type="ECO:0000256" key="12">
    <source>
        <dbReference type="ARBA" id="ARBA00048336"/>
    </source>
</evidence>
<keyword evidence="4" id="KW-1000">Mitochondrion outer membrane</keyword>
<comment type="subcellular location">
    <subcellularLocation>
        <location evidence="1">Mitochondrion outer membrane</location>
    </subcellularLocation>
</comment>
<dbReference type="CDD" id="cd07067">
    <property type="entry name" value="HP_PGM_like"/>
    <property type="match status" value="1"/>
</dbReference>
<dbReference type="Pfam" id="PF00300">
    <property type="entry name" value="His_Phos_1"/>
    <property type="match status" value="1"/>
</dbReference>
<dbReference type="SUPFAM" id="SSF53254">
    <property type="entry name" value="Phosphoglycerate mutase-like"/>
    <property type="match status" value="1"/>
</dbReference>
<gene>
    <name evidence="15" type="primary">pgam5</name>
    <name evidence="14" type="ORF">CDAR_72081</name>
    <name evidence="15" type="ORF">CDAR_72251</name>
</gene>
<evidence type="ECO:0000256" key="4">
    <source>
        <dbReference type="ARBA" id="ARBA00022787"/>
    </source>
</evidence>
<evidence type="ECO:0000256" key="8">
    <source>
        <dbReference type="ARBA" id="ARBA00039765"/>
    </source>
</evidence>
<keyword evidence="16" id="KW-1185">Reference proteome</keyword>
<keyword evidence="4" id="KW-0496">Mitochondrion</keyword>
<organism evidence="15 16">
    <name type="scientific">Caerostris darwini</name>
    <dbReference type="NCBI Taxonomy" id="1538125"/>
    <lineage>
        <taxon>Eukaryota</taxon>
        <taxon>Metazoa</taxon>
        <taxon>Ecdysozoa</taxon>
        <taxon>Arthropoda</taxon>
        <taxon>Chelicerata</taxon>
        <taxon>Arachnida</taxon>
        <taxon>Araneae</taxon>
        <taxon>Araneomorphae</taxon>
        <taxon>Entelegynae</taxon>
        <taxon>Araneoidea</taxon>
        <taxon>Araneidae</taxon>
        <taxon>Caerostris</taxon>
    </lineage>
</organism>
<dbReference type="GO" id="GO:0090141">
    <property type="term" value="P:positive regulation of mitochondrial fission"/>
    <property type="evidence" value="ECO:0007669"/>
    <property type="project" value="TreeGrafter"/>
</dbReference>
<comment type="caution">
    <text evidence="15">The sequence shown here is derived from an EMBL/GenBank/DDBJ whole genome shotgun (WGS) entry which is preliminary data.</text>
</comment>
<evidence type="ECO:0000256" key="3">
    <source>
        <dbReference type="ARBA" id="ARBA00013081"/>
    </source>
</evidence>
<evidence type="ECO:0000256" key="11">
    <source>
        <dbReference type="ARBA" id="ARBA00047761"/>
    </source>
</evidence>
<evidence type="ECO:0000256" key="7">
    <source>
        <dbReference type="ARBA" id="ARBA00038605"/>
    </source>
</evidence>
<dbReference type="Gene3D" id="3.40.50.1240">
    <property type="entry name" value="Phosphoglycerate mutase-like"/>
    <property type="match status" value="1"/>
</dbReference>
<reference evidence="15 16" key="1">
    <citation type="submission" date="2021-06" db="EMBL/GenBank/DDBJ databases">
        <title>Caerostris darwini draft genome.</title>
        <authorList>
            <person name="Kono N."/>
            <person name="Arakawa K."/>
        </authorList>
    </citation>
    <scope>NUCLEOTIDE SEQUENCE [LARGE SCALE GENOMIC DNA]</scope>
</reference>
<dbReference type="Proteomes" id="UP001054837">
    <property type="component" value="Unassembled WGS sequence"/>
</dbReference>
<dbReference type="SMART" id="SM00855">
    <property type="entry name" value="PGAM"/>
    <property type="match status" value="1"/>
</dbReference>
<dbReference type="EMBL" id="BPLQ01000562">
    <property type="protein sequence ID" value="GIX72820.1"/>
    <property type="molecule type" value="Genomic_DNA"/>
</dbReference>
<evidence type="ECO:0000256" key="9">
    <source>
        <dbReference type="ARBA" id="ARBA00040722"/>
    </source>
</evidence>
<comment type="similarity">
    <text evidence="2">Belongs to the phosphoglycerate mutase family. BPG-dependent PGAM subfamily.</text>
</comment>
<accession>A0AAV4MKH3</accession>
<proteinExistence type="inferred from homology"/>
<dbReference type="GO" id="GO:0005741">
    <property type="term" value="C:mitochondrial outer membrane"/>
    <property type="evidence" value="ECO:0007669"/>
    <property type="project" value="UniProtKB-SubCell"/>
</dbReference>